<name>A0A060QJY7_9PROT</name>
<reference evidence="1 2" key="1">
    <citation type="journal article" date="2014" name="Genome Biol. Evol.">
        <title>Acetic acid bacteria genomes reveal functional traits for adaptation to life in insect guts.</title>
        <authorList>
            <person name="Chouaia B."/>
            <person name="Gaiarsa S."/>
            <person name="Crotti E."/>
            <person name="Comandatore F."/>
            <person name="Degli Esposti M."/>
            <person name="Ricci I."/>
            <person name="Alma A."/>
            <person name="Favia G."/>
            <person name="Bandi C."/>
            <person name="Daffonchio D."/>
        </authorList>
    </citation>
    <scope>NUCLEOTIDE SEQUENCE [LARGE SCALE GENOMIC DNA]</scope>
    <source>
        <strain evidence="1 2">SF2.1</strain>
    </source>
</reference>
<dbReference type="Proteomes" id="UP000027583">
    <property type="component" value="Unassembled WGS sequence"/>
</dbReference>
<gene>
    <name evidence="1" type="ORF">ASAP_3250</name>
</gene>
<evidence type="ECO:0000313" key="1">
    <source>
        <dbReference type="EMBL" id="CDG41295.1"/>
    </source>
</evidence>
<dbReference type="AlphaFoldDB" id="A0A060QJY7"/>
<comment type="caution">
    <text evidence="1">The sequence shown here is derived from an EMBL/GenBank/DDBJ whole genome shotgun (WGS) entry which is preliminary data.</text>
</comment>
<dbReference type="EMBL" id="CBLX010000027">
    <property type="protein sequence ID" value="CDG41295.1"/>
    <property type="molecule type" value="Genomic_DNA"/>
</dbReference>
<protein>
    <submittedName>
        <fullName evidence="1">Uncharacterized protein</fullName>
    </submittedName>
</protein>
<reference evidence="1 2" key="2">
    <citation type="journal article" date="2014" name="PLoS ONE">
        <title>Evolution of mitochondria reconstructed from the energy metabolism of living bacteria.</title>
        <authorList>
            <person name="Degli Esposti M."/>
            <person name="Chouaia B."/>
            <person name="Comandatore F."/>
            <person name="Crotti E."/>
            <person name="Sassera D."/>
            <person name="Lievens P.M."/>
            <person name="Daffonchio D."/>
            <person name="Bandi C."/>
        </authorList>
    </citation>
    <scope>NUCLEOTIDE SEQUENCE [LARGE SCALE GENOMIC DNA]</scope>
    <source>
        <strain evidence="1 2">SF2.1</strain>
    </source>
</reference>
<accession>A0A060QJY7</accession>
<sequence length="51" mass="5652">MRLWVVREVRLGEQQYRVLVLALPAALDKGGEIEAEGPLETDAAALEFDLV</sequence>
<organism evidence="1 2">
    <name type="scientific">Asaia bogorensis</name>
    <dbReference type="NCBI Taxonomy" id="91915"/>
    <lineage>
        <taxon>Bacteria</taxon>
        <taxon>Pseudomonadati</taxon>
        <taxon>Pseudomonadota</taxon>
        <taxon>Alphaproteobacteria</taxon>
        <taxon>Acetobacterales</taxon>
        <taxon>Acetobacteraceae</taxon>
        <taxon>Asaia</taxon>
    </lineage>
</organism>
<proteinExistence type="predicted"/>
<dbReference type="RefSeq" id="WP_023979607.1">
    <property type="nucleotide sequence ID" value="NZ_CBLX010000027.1"/>
</dbReference>
<evidence type="ECO:0000313" key="2">
    <source>
        <dbReference type="Proteomes" id="UP000027583"/>
    </source>
</evidence>